<dbReference type="InterPro" id="IPR032854">
    <property type="entry name" value="ALKBH3"/>
</dbReference>
<proteinExistence type="predicted"/>
<name>A0A7S3JXI9_9STRA</name>
<dbReference type="GO" id="GO:0006307">
    <property type="term" value="P:DNA alkylation repair"/>
    <property type="evidence" value="ECO:0007669"/>
    <property type="project" value="InterPro"/>
</dbReference>
<dbReference type="AlphaFoldDB" id="A0A7S3JXI9"/>
<dbReference type="SUPFAM" id="SSF53474">
    <property type="entry name" value="alpha/beta-Hydrolases"/>
    <property type="match status" value="1"/>
</dbReference>
<dbReference type="InterPro" id="IPR029058">
    <property type="entry name" value="AB_hydrolase_fold"/>
</dbReference>
<dbReference type="Gene3D" id="2.60.120.590">
    <property type="entry name" value="Alpha-ketoglutarate-dependent dioxygenase AlkB-like"/>
    <property type="match status" value="1"/>
</dbReference>
<dbReference type="Pfam" id="PF12697">
    <property type="entry name" value="Abhydrolase_6"/>
    <property type="match status" value="1"/>
</dbReference>
<dbReference type="GO" id="GO:0051213">
    <property type="term" value="F:dioxygenase activity"/>
    <property type="evidence" value="ECO:0007669"/>
    <property type="project" value="InterPro"/>
</dbReference>
<dbReference type="EMBL" id="HBIJ01009786">
    <property type="protein sequence ID" value="CAE0366080.1"/>
    <property type="molecule type" value="Transcribed_RNA"/>
</dbReference>
<dbReference type="PANTHER" id="PTHR31212">
    <property type="entry name" value="ALPHA-KETOGLUTARATE-DEPENDENT DIOXYGENASE ALKB HOMOLOG 3"/>
    <property type="match status" value="1"/>
</dbReference>
<dbReference type="Pfam" id="PF13532">
    <property type="entry name" value="2OG-FeII_Oxy_2"/>
    <property type="match status" value="1"/>
</dbReference>
<organism evidence="2">
    <name type="scientific">Aureoumbra lagunensis</name>
    <dbReference type="NCBI Taxonomy" id="44058"/>
    <lineage>
        <taxon>Eukaryota</taxon>
        <taxon>Sar</taxon>
        <taxon>Stramenopiles</taxon>
        <taxon>Ochrophyta</taxon>
        <taxon>Pelagophyceae</taxon>
        <taxon>Pelagomonadales</taxon>
        <taxon>Aureoumbra</taxon>
    </lineage>
</organism>
<evidence type="ECO:0000259" key="1">
    <source>
        <dbReference type="PROSITE" id="PS51471"/>
    </source>
</evidence>
<gene>
    <name evidence="2" type="ORF">ALAG00032_LOCUS6824</name>
</gene>
<dbReference type="InterPro" id="IPR027450">
    <property type="entry name" value="AlkB-like"/>
</dbReference>
<evidence type="ECO:0000313" key="2">
    <source>
        <dbReference type="EMBL" id="CAE0366080.1"/>
    </source>
</evidence>
<dbReference type="PROSITE" id="PS51471">
    <property type="entry name" value="FE2OG_OXY"/>
    <property type="match status" value="1"/>
</dbReference>
<protein>
    <recommendedName>
        <fullName evidence="1">Fe2OG dioxygenase domain-containing protein</fullName>
    </recommendedName>
</protein>
<dbReference type="PANTHER" id="PTHR31212:SF4">
    <property type="entry name" value="ALPHA-KETOGLUTARATE-DEPENDENT DIOXYGENASE ALKB HOMOLOG 3"/>
    <property type="match status" value="1"/>
</dbReference>
<dbReference type="InterPro" id="IPR005123">
    <property type="entry name" value="Oxoglu/Fe-dep_dioxygenase_dom"/>
</dbReference>
<dbReference type="InterPro" id="IPR000073">
    <property type="entry name" value="AB_hydrolase_1"/>
</dbReference>
<dbReference type="SUPFAM" id="SSF51197">
    <property type="entry name" value="Clavaminate synthase-like"/>
    <property type="match status" value="1"/>
</dbReference>
<reference evidence="2" key="1">
    <citation type="submission" date="2021-01" db="EMBL/GenBank/DDBJ databases">
        <authorList>
            <person name="Corre E."/>
            <person name="Pelletier E."/>
            <person name="Niang G."/>
            <person name="Scheremetjew M."/>
            <person name="Finn R."/>
            <person name="Kale V."/>
            <person name="Holt S."/>
            <person name="Cochrane G."/>
            <person name="Meng A."/>
            <person name="Brown T."/>
            <person name="Cohen L."/>
        </authorList>
    </citation>
    <scope>NUCLEOTIDE SEQUENCE</scope>
    <source>
        <strain evidence="2">CCMP1510</strain>
    </source>
</reference>
<dbReference type="InterPro" id="IPR037151">
    <property type="entry name" value="AlkB-like_sf"/>
</dbReference>
<feature type="domain" description="Fe2OG dioxygenase" evidence="1">
    <location>
        <begin position="152"/>
        <end position="250"/>
    </location>
</feature>
<accession>A0A7S3JXI9</accession>
<dbReference type="Gene3D" id="3.40.50.1820">
    <property type="entry name" value="alpha/beta hydrolase"/>
    <property type="match status" value="1"/>
</dbReference>
<sequence>MTKCIDCGDVEKYMDAACGVLRCPVCELKNGRIEKVQKFGRHEIGSEKASIIDYYHVNDWLRDKIDTSSVYDMVFEAVDWESREDILPIAGNPRVSQPRKIAYQASGSGLDTEYMYPGLITPLKPQSMSTIVDTLRRIVEETIFLQQRDDHYFNSVHLNFYANGNKHVSWHTDEDIRLYGPSPIIASISLGAARTFMLRRLDYQNEYFSFELTHGTLLVMSGMTQTEYEHSIRPSTCTEGRINLTFRRIMLEAKPPKDCVNDSANALTGPNGTYFPIARDAALTMASALFIFPIDLISMGAFGRILERAGFLPGDISYQFYAFDGKMFRIRNLLSFSVSDDDFRGWLVPVPSKKDQQIAVAALFSERTLPDACIVFCGGNAGDLGHRLHTLQKFRALFSQSALISSGYHWEHTYYFDFITFDYRGFGLSHGSPSEKNAYQDLRLCIRSYLEHRYQYTLSNNTAPKIFLYGHSLGASVALDLAADKKSPLFASILGLILDGAPASIFRALDSKTWAAPSTLLSPLDPFPNFKKIPRIQCPVWFCHGLRDPICPITNGLRLHDAAPKHLRSFEPAFWSENASHGDLIDAIDFASRFRRFLYAVLGPIRPPSTFSYMMPATADDAHHNKYSCISKEEEEDLHHDNNNLRSW</sequence>